<evidence type="ECO:0000313" key="2">
    <source>
        <dbReference type="EMBL" id="GGN46037.1"/>
    </source>
</evidence>
<keyword evidence="3" id="KW-1185">Reference proteome</keyword>
<gene>
    <name evidence="2" type="ORF">GCM10011349_12720</name>
</gene>
<accession>A0ABQ2JHU2</accession>
<dbReference type="Proteomes" id="UP000605099">
    <property type="component" value="Unassembled WGS sequence"/>
</dbReference>
<evidence type="ECO:0000256" key="1">
    <source>
        <dbReference type="SAM" id="Phobius"/>
    </source>
</evidence>
<dbReference type="RefSeq" id="WP_188818854.1">
    <property type="nucleotide sequence ID" value="NZ_BMLK01000005.1"/>
</dbReference>
<feature type="transmembrane region" description="Helical" evidence="1">
    <location>
        <begin position="12"/>
        <end position="40"/>
    </location>
</feature>
<sequence length="95" mass="10743">MAHDARRPGPALIPVFAFGFALSLFLVFSYVLCVIGYLLFPGSLINHSALAIFLPGFELLSWRTFFLGFGESFAWGWYVALVFGPLYNFLASWRR</sequence>
<keyword evidence="1" id="KW-1133">Transmembrane helix</keyword>
<evidence type="ECO:0000313" key="3">
    <source>
        <dbReference type="Proteomes" id="UP000605099"/>
    </source>
</evidence>
<keyword evidence="1" id="KW-0812">Transmembrane</keyword>
<dbReference type="EMBL" id="BMLK01000005">
    <property type="protein sequence ID" value="GGN46037.1"/>
    <property type="molecule type" value="Genomic_DNA"/>
</dbReference>
<comment type="caution">
    <text evidence="2">The sequence shown here is derived from an EMBL/GenBank/DDBJ whole genome shotgun (WGS) entry which is preliminary data.</text>
</comment>
<keyword evidence="1" id="KW-0472">Membrane</keyword>
<organism evidence="2 3">
    <name type="scientific">Novosphingobium indicum</name>
    <dbReference type="NCBI Taxonomy" id="462949"/>
    <lineage>
        <taxon>Bacteria</taxon>
        <taxon>Pseudomonadati</taxon>
        <taxon>Pseudomonadota</taxon>
        <taxon>Alphaproteobacteria</taxon>
        <taxon>Sphingomonadales</taxon>
        <taxon>Sphingomonadaceae</taxon>
        <taxon>Novosphingobium</taxon>
    </lineage>
</organism>
<feature type="transmembrane region" description="Helical" evidence="1">
    <location>
        <begin position="75"/>
        <end position="93"/>
    </location>
</feature>
<name>A0ABQ2JHU2_9SPHN</name>
<dbReference type="InterPro" id="IPR044020">
    <property type="entry name" value="DUF5676"/>
</dbReference>
<protein>
    <submittedName>
        <fullName evidence="2">Uncharacterized protein</fullName>
    </submittedName>
</protein>
<proteinExistence type="predicted"/>
<dbReference type="Pfam" id="PF18926">
    <property type="entry name" value="DUF5676"/>
    <property type="match status" value="1"/>
</dbReference>
<reference evidence="3" key="1">
    <citation type="journal article" date="2019" name="Int. J. Syst. Evol. Microbiol.">
        <title>The Global Catalogue of Microorganisms (GCM) 10K type strain sequencing project: providing services to taxonomists for standard genome sequencing and annotation.</title>
        <authorList>
            <consortium name="The Broad Institute Genomics Platform"/>
            <consortium name="The Broad Institute Genome Sequencing Center for Infectious Disease"/>
            <person name="Wu L."/>
            <person name="Ma J."/>
        </authorList>
    </citation>
    <scope>NUCLEOTIDE SEQUENCE [LARGE SCALE GENOMIC DNA]</scope>
    <source>
        <strain evidence="3">CGMCC 1.6784</strain>
    </source>
</reference>